<sequence>MAGEDRRHVRENEEVLKMASIYCATTRQPGVQVVLILRRRLRLRLRRRRRVPLRLVRGWQQADAGGYYGVASVMASYDHQGWYYGNWQPYYQQQQCYEVPNAGCSM</sequence>
<reference evidence="1" key="1">
    <citation type="journal article" date="2006" name="Nature">
        <title>Sub1A is an ethylene-response-factor-like gene that confers submergence tolerance to rice.</title>
        <authorList>
            <person name="Xu K."/>
            <person name="Xu X."/>
            <person name="Fukao T."/>
            <person name="Canlas P."/>
            <person name="Maghirang-Rodriguez R."/>
            <person name="Heuer S."/>
            <person name="Ismail A.M."/>
            <person name="Bailey-Serres J."/>
            <person name="Ronald P.C."/>
            <person name="Mackill D.J."/>
        </authorList>
    </citation>
    <scope>NUCLEOTIDE SEQUENCE</scope>
</reference>
<organism evidence="1">
    <name type="scientific">Oryza sativa subsp. indica</name>
    <name type="common">Rice</name>
    <dbReference type="NCBI Taxonomy" id="39946"/>
    <lineage>
        <taxon>Eukaryota</taxon>
        <taxon>Viridiplantae</taxon>
        <taxon>Streptophyta</taxon>
        <taxon>Embryophyta</taxon>
        <taxon>Tracheophyta</taxon>
        <taxon>Spermatophyta</taxon>
        <taxon>Magnoliopsida</taxon>
        <taxon>Liliopsida</taxon>
        <taxon>Poales</taxon>
        <taxon>Poaceae</taxon>
        <taxon>BOP clade</taxon>
        <taxon>Oryzoideae</taxon>
        <taxon>Oryzeae</taxon>
        <taxon>Oryzinae</taxon>
        <taxon>Oryza</taxon>
        <taxon>Oryza sativa</taxon>
    </lineage>
</organism>
<protein>
    <submittedName>
        <fullName evidence="1">Uncharacterized protein</fullName>
    </submittedName>
</protein>
<accession>Q0P178</accession>
<dbReference type="EMBL" id="DQ011606">
    <property type="protein sequence ID" value="AAZ06236.1"/>
    <property type="molecule type" value="Genomic_DNA"/>
</dbReference>
<evidence type="ECO:0000313" key="1">
    <source>
        <dbReference type="EMBL" id="AAZ06236.1"/>
    </source>
</evidence>
<name>Q0P178_ORYSI</name>
<dbReference type="AlphaFoldDB" id="Q0P178"/>
<proteinExistence type="predicted"/>
<gene>
    <name evidence="1" type="ORF">TQR13L11.1</name>
</gene>